<dbReference type="Gramene" id="Bo4g077090.1">
    <property type="protein sequence ID" value="Bo4g077090.1"/>
    <property type="gene ID" value="Bo4g077090"/>
</dbReference>
<feature type="compositionally biased region" description="Low complexity" evidence="1">
    <location>
        <begin position="29"/>
        <end position="45"/>
    </location>
</feature>
<feature type="region of interest" description="Disordered" evidence="1">
    <location>
        <begin position="29"/>
        <end position="58"/>
    </location>
</feature>
<dbReference type="HOGENOM" id="CLU_1899116_0_0_1"/>
<evidence type="ECO:0000256" key="1">
    <source>
        <dbReference type="SAM" id="MobiDB-lite"/>
    </source>
</evidence>
<accession>A0A0D3BUL8</accession>
<evidence type="ECO:0000313" key="2">
    <source>
        <dbReference type="EnsemblPlants" id="Bo4g077090.1"/>
    </source>
</evidence>
<protein>
    <submittedName>
        <fullName evidence="2">Uncharacterized protein</fullName>
    </submittedName>
</protein>
<evidence type="ECO:0000313" key="3">
    <source>
        <dbReference type="Proteomes" id="UP000032141"/>
    </source>
</evidence>
<proteinExistence type="predicted"/>
<dbReference type="AlphaFoldDB" id="A0A0D3BUL8"/>
<keyword evidence="3" id="KW-1185">Reference proteome</keyword>
<dbReference type="EnsemblPlants" id="Bo4g077090.1">
    <property type="protein sequence ID" value="Bo4g077090.1"/>
    <property type="gene ID" value="Bo4g077090"/>
</dbReference>
<reference evidence="2" key="2">
    <citation type="submission" date="2015-03" db="UniProtKB">
        <authorList>
            <consortium name="EnsemblPlants"/>
        </authorList>
    </citation>
    <scope>IDENTIFICATION</scope>
</reference>
<reference evidence="2 3" key="1">
    <citation type="journal article" date="2014" name="Genome Biol.">
        <title>Transcriptome and methylome profiling reveals relics of genome dominance in the mesopolyploid Brassica oleracea.</title>
        <authorList>
            <person name="Parkin I.A."/>
            <person name="Koh C."/>
            <person name="Tang H."/>
            <person name="Robinson S.J."/>
            <person name="Kagale S."/>
            <person name="Clarke W.E."/>
            <person name="Town C.D."/>
            <person name="Nixon J."/>
            <person name="Krishnakumar V."/>
            <person name="Bidwell S.L."/>
            <person name="Denoeud F."/>
            <person name="Belcram H."/>
            <person name="Links M.G."/>
            <person name="Just J."/>
            <person name="Clarke C."/>
            <person name="Bender T."/>
            <person name="Huebert T."/>
            <person name="Mason A.S."/>
            <person name="Pires J.C."/>
            <person name="Barker G."/>
            <person name="Moore J."/>
            <person name="Walley P.G."/>
            <person name="Manoli S."/>
            <person name="Batley J."/>
            <person name="Edwards D."/>
            <person name="Nelson M.N."/>
            <person name="Wang X."/>
            <person name="Paterson A.H."/>
            <person name="King G."/>
            <person name="Bancroft I."/>
            <person name="Chalhoub B."/>
            <person name="Sharpe A.G."/>
        </authorList>
    </citation>
    <scope>NUCLEOTIDE SEQUENCE</scope>
    <source>
        <strain evidence="2 3">cv. TO1000</strain>
    </source>
</reference>
<name>A0A0D3BUL8_BRAOL</name>
<dbReference type="eggNOG" id="KOG0017">
    <property type="taxonomic scope" value="Eukaryota"/>
</dbReference>
<dbReference type="Proteomes" id="UP000032141">
    <property type="component" value="Chromosome C4"/>
</dbReference>
<sequence length="134" mass="15125">MGDHANQNDLTTAMALMQQQMKKLQQTIQAQEQAAQQQQEQQAQTVPIGTRNLPRNIPTTRSVIVPPTLHQARLQEQACFNRFSAEKGVLSTEIPMEHIESFEKVCSFTRVNGVPPDYIRCMLFPFSLDGKAAR</sequence>
<organism evidence="2 3">
    <name type="scientific">Brassica oleracea var. oleracea</name>
    <dbReference type="NCBI Taxonomy" id="109376"/>
    <lineage>
        <taxon>Eukaryota</taxon>
        <taxon>Viridiplantae</taxon>
        <taxon>Streptophyta</taxon>
        <taxon>Embryophyta</taxon>
        <taxon>Tracheophyta</taxon>
        <taxon>Spermatophyta</taxon>
        <taxon>Magnoliopsida</taxon>
        <taxon>eudicotyledons</taxon>
        <taxon>Gunneridae</taxon>
        <taxon>Pentapetalae</taxon>
        <taxon>rosids</taxon>
        <taxon>malvids</taxon>
        <taxon>Brassicales</taxon>
        <taxon>Brassicaceae</taxon>
        <taxon>Brassiceae</taxon>
        <taxon>Brassica</taxon>
    </lineage>
</organism>